<gene>
    <name evidence="2" type="ORF">SAMN05661053_2571</name>
</gene>
<accession>A0A380S8Y1</accession>
<name>A0A380S8Y1_FIBSU</name>
<dbReference type="RefSeq" id="WP_109573454.1">
    <property type="nucleotide sequence ID" value="NZ_UHJL01000004.1"/>
</dbReference>
<protein>
    <submittedName>
        <fullName evidence="2">Uncharacterized protein</fullName>
    </submittedName>
</protein>
<sequence>MFSSKKGVSLITVLMFMLVATIAATATFKWLTSENRSSASRMLRQEAYQSSVAGIENARAWMSNHPNDVGALIKQYYDNQKRPILLNSVLPQLDRNGQSYNVWLTAVNTSSNTYKLKLLSEGNGRNDSKHTEAAIIRVDGLYRIRIPQSSEKFTFNKAFHGASEGITGNDIIGSGNINGDWAYSNTPVVNGDMIVTGNATYGGTVHHYGDFYLGGNLNNPNGETIYGTEGLDTSVIYIGGSITCPDGQPITVHGDLYVKGDISNHCKVNVKGNLTVGGHIVRNNDFNITVGKNWVFTNQNSAPEEQLEIGHDYPNNNTNFSVGRNLYLPYKLKAHCSTGNNCGDSQGKRGFTVGGNVYQYNNSPFVLETQEGSYYRYGAYMDGYTRPFNSRDFCTDDHTNCKRGRIFSFNANSISSDRVQEWKQTDNVLKNISDNYWQHINRINKYGKMIKASTNRIPEPIMLKNESAWKAAKANSFCGIGDKFAMDNNFVNNLNMCYVNAKNQNKLYNDEYLIIEWKYQEHKDITQNLVGKFVFDVTTALGNTALPPTSNGSIVFLYLEQGANGQLQGHAGYDYNYLVYSKEDINEINGIHFKGSVVMADGKTLKKYQGGNNLEFDGNVLKSLANAGIIKENPEYTKLTGEDEVEEGSSSTENTNVYDTYYIATASQLALTLESQYESREELETSGANAPQAISPTVLILPRAIYITRNADGKLEDYYNIINLNGANEQKDPSRVNCNPSLNTYGPLYQNNVLISEDVYTCNYQSENYGDIPFYVVVNGESGKTPKISMADDYIEITTSDMKTVSAQINATSPSAQEVSIDISVSKPPDGWTVTPVSGTELTLRESSDIEKVYTLTFRPNVSTIDLFTVTTTATAPQGQVHFYLRSPMLGCTIAPPSDATVIMTGYVSIERGTISQYCSKSENTQICSENGYDKKADYLDCDDFVSGEWVRASGTNVTVVTPNNKWSVGTNTAISLKDMHNVPTYCELLLPTENNVISQADQNGEYTLYASLKRKRYTLTVKTENATDSDSKVSVYYGEDGEDYADGTSSICEKNSDGNLVCDVYAGWYVKTTYTEGGDDKFSRWECTGDNCPNPSSAGKGANITSRTYELQPISSDNTITAVFNDRDKHCFYEDFTDLTAFCSGNQIHCINSCEGGSNYSCSVSGVNAEWQLMYPNNGNSSSVPPVIQNGYITSNNSAQTGNSTIILSTKEAGIHGTMTAMLQTTILENRNKSLNSGFIFSSDATASSFTILNIYGDASNSKALTARVCEGTQSSNTVSHVNCNDEVFKKSNSHTVSINSEDMIKLEIELTIENKLKIKATSNNENSSVELDISSYMRSRDEHSRYVGFNVSDPSFRLYDIGWSSYFFADECFENPTISCSFAANYLGGRVPLEKNVKPWVGVSSWFEDNNCTLTYYYNGCDNATGNSTSGCSNGVFNRNWITSWYDEHKDGTFFGATLNSSTYNFSTDGLHGTTVVNTYGYTTYKTTINDAKVKITCDDETSLNGKWTSCGMFQVGDIDRCAQNAEILGSSATPKYGSADVELEISVGEGDAILNLRSTTLWIDISGFTEGDDKIILYLKDQNDNLSIPREMNSNGLQSFDVDVMSNLDSFDPQTVKSIVLKSSLYPYQVNSVMSSCPYALNINNCKASYNGISWRLTSTITNLEGAAVNGCSVTGIESMTDVSCPENGVFAFNEEGLYEQVNSSGFPVTREFEIVAKSADGGEVSCKTEPVTIVPINITCSVAEENVVKGAGMPALTFSFEGCPNSTCNYTLSVENEESVEGSGTGESSTWTPSINVSPALSSDSYIYYVIVSGVRKECGTVTVENASEASVSNCQLEKDGVNLENYKFTADVTPANDGSAWNMQVIVFDHNGNQIKKEPNEPKKSTDPGTKDGTYFEAPIPTKDLAAGNYSAQLFLNGETVANSGCHMSFGIDAVSSSSSATPVSSSSTPKSSSSKTTQSSSSVNQSGVHATCSFEKAIIRGASTANFIVSSMKGMEKDMQYGATFTLKSDYYSNDFWFGKNESKTLTLQELGKISNPGGTYTLYTKDDHAICSAELETIEGGLENCEISKTNVLVGSQLTISGNYIGASCNNAWIDIDGAYVSGVACNIGAISETFFASNDRGTKSYVLHVNGIPNTTCSFDVTTGGYTIKQLGGHNEWNDWNTVDVACNDSVYIKVSGDANRTVYCRSDDKKGHITIRGAGFGSNSNASTCNSNGICEDATLGLCIAGENPCERVIYTSCTESMIKCRVE</sequence>
<proteinExistence type="predicted"/>
<evidence type="ECO:0000256" key="1">
    <source>
        <dbReference type="SAM" id="MobiDB-lite"/>
    </source>
</evidence>
<evidence type="ECO:0000313" key="2">
    <source>
        <dbReference type="EMBL" id="SUQ25778.1"/>
    </source>
</evidence>
<dbReference type="EMBL" id="UHJL01000004">
    <property type="protein sequence ID" value="SUQ25778.1"/>
    <property type="molecule type" value="Genomic_DNA"/>
</dbReference>
<feature type="region of interest" description="Disordered" evidence="1">
    <location>
        <begin position="1877"/>
        <end position="1903"/>
    </location>
</feature>
<feature type="region of interest" description="Disordered" evidence="1">
    <location>
        <begin position="1944"/>
        <end position="1970"/>
    </location>
</feature>
<reference evidence="2 3" key="1">
    <citation type="submission" date="2017-08" db="EMBL/GenBank/DDBJ databases">
        <authorList>
            <person name="de Groot N.N."/>
        </authorList>
    </citation>
    <scope>NUCLEOTIDE SEQUENCE [LARGE SCALE GENOMIC DNA]</scope>
    <source>
        <strain evidence="2 3">HM2</strain>
    </source>
</reference>
<dbReference type="Proteomes" id="UP000255423">
    <property type="component" value="Unassembled WGS sequence"/>
</dbReference>
<feature type="compositionally biased region" description="Basic and acidic residues" evidence="1">
    <location>
        <begin position="1880"/>
        <end position="1895"/>
    </location>
</feature>
<organism evidence="2 3">
    <name type="scientific">Fibrobacter succinogenes</name>
    <name type="common">Bacteroides succinogenes</name>
    <dbReference type="NCBI Taxonomy" id="833"/>
    <lineage>
        <taxon>Bacteria</taxon>
        <taxon>Pseudomonadati</taxon>
        <taxon>Fibrobacterota</taxon>
        <taxon>Fibrobacteria</taxon>
        <taxon>Fibrobacterales</taxon>
        <taxon>Fibrobacteraceae</taxon>
        <taxon>Fibrobacter</taxon>
    </lineage>
</organism>
<evidence type="ECO:0000313" key="3">
    <source>
        <dbReference type="Proteomes" id="UP000255423"/>
    </source>
</evidence>